<keyword evidence="3" id="KW-0067">ATP-binding</keyword>
<dbReference type="PANTHER" id="PTHR42781">
    <property type="entry name" value="SPERMIDINE/PUTRESCINE IMPORT ATP-BINDING PROTEIN POTA"/>
    <property type="match status" value="1"/>
</dbReference>
<dbReference type="SMART" id="SM00382">
    <property type="entry name" value="AAA"/>
    <property type="match status" value="1"/>
</dbReference>
<dbReference type="InterPro" id="IPR027417">
    <property type="entry name" value="P-loop_NTPase"/>
</dbReference>
<keyword evidence="6" id="KW-1185">Reference proteome</keyword>
<dbReference type="GO" id="GO:0005524">
    <property type="term" value="F:ATP binding"/>
    <property type="evidence" value="ECO:0007669"/>
    <property type="project" value="UniProtKB-KW"/>
</dbReference>
<dbReference type="InterPro" id="IPR017871">
    <property type="entry name" value="ABC_transporter-like_CS"/>
</dbReference>
<evidence type="ECO:0000256" key="1">
    <source>
        <dbReference type="ARBA" id="ARBA00022448"/>
    </source>
</evidence>
<dbReference type="PROSITE" id="PS00211">
    <property type="entry name" value="ABC_TRANSPORTER_1"/>
    <property type="match status" value="1"/>
</dbReference>
<dbReference type="Proteomes" id="UP000030700">
    <property type="component" value="Unassembled WGS sequence"/>
</dbReference>
<dbReference type="SUPFAM" id="SSF50331">
    <property type="entry name" value="MOP-like"/>
    <property type="match status" value="1"/>
</dbReference>
<dbReference type="STRING" id="1499966.U14_01584"/>
<accession>A0A0S6VY64</accession>
<dbReference type="Pfam" id="PF00005">
    <property type="entry name" value="ABC_tran"/>
    <property type="match status" value="1"/>
</dbReference>
<dbReference type="Pfam" id="PF08402">
    <property type="entry name" value="TOBE_2"/>
    <property type="match status" value="1"/>
</dbReference>
<dbReference type="AlphaFoldDB" id="A0A0S6VY64"/>
<gene>
    <name evidence="5" type="ORF">U14_01584</name>
</gene>
<organism evidence="5">
    <name type="scientific">Candidatus Moduliflexus flocculans</name>
    <dbReference type="NCBI Taxonomy" id="1499966"/>
    <lineage>
        <taxon>Bacteria</taxon>
        <taxon>Candidatus Moduliflexota</taxon>
        <taxon>Candidatus Moduliflexia</taxon>
        <taxon>Candidatus Moduliflexales</taxon>
        <taxon>Candidatus Moduliflexaceae</taxon>
    </lineage>
</organism>
<dbReference type="InterPro" id="IPR050093">
    <property type="entry name" value="ABC_SmlMolc_Importer"/>
</dbReference>
<keyword evidence="2" id="KW-0547">Nucleotide-binding</keyword>
<keyword evidence="1" id="KW-0813">Transport</keyword>
<evidence type="ECO:0000256" key="2">
    <source>
        <dbReference type="ARBA" id="ARBA00022741"/>
    </source>
</evidence>
<sequence>MMQQHAAMQETVHWDAEDLILTDLVKTFHDGHGGTFNAVNHVSLTIPKGKIVTLLGPSGCGKTTTLRMVAGFEHPDAGEIYLGERKMNGVPAFDRNMPMVFQSYALFPHLTIFENVAYGLRVRKMPKEVITREVEAALQLVNLEKLSKRYPGEISGGQQQRVALARALVLKPKIILFDEPLSNLDAKLRVQTRMEIRRVQQRLRITSLYVTHDQSEALSLSDYIVVMNKGEIEQMGTPEEIYNHPNSLFVADFLGNANFIEATVAEVHEKEIGVRVQDQAIRIAANRAKEALRPGDSALLVIKPEAIRVSKNGGGFHGILRSKFFEGSQIEYEVEFEQKTIRAIHQNTEDADISFEPGESVSIHFNPVFFHLFKKPDSGQ</sequence>
<dbReference type="GO" id="GO:0140359">
    <property type="term" value="F:ABC-type transporter activity"/>
    <property type="evidence" value="ECO:0007669"/>
    <property type="project" value="UniProtKB-ARBA"/>
</dbReference>
<dbReference type="GO" id="GO:0043190">
    <property type="term" value="C:ATP-binding cassette (ABC) transporter complex"/>
    <property type="evidence" value="ECO:0007669"/>
    <property type="project" value="InterPro"/>
</dbReference>
<dbReference type="InterPro" id="IPR003439">
    <property type="entry name" value="ABC_transporter-like_ATP-bd"/>
</dbReference>
<reference evidence="5" key="1">
    <citation type="journal article" date="2015" name="PeerJ">
        <title>First genomic representation of candidate bacterial phylum KSB3 points to enhanced environmental sensing as a trigger of wastewater bulking.</title>
        <authorList>
            <person name="Sekiguchi Y."/>
            <person name="Ohashi A."/>
            <person name="Parks D.H."/>
            <person name="Yamauchi T."/>
            <person name="Tyson G.W."/>
            <person name="Hugenholtz P."/>
        </authorList>
    </citation>
    <scope>NUCLEOTIDE SEQUENCE [LARGE SCALE GENOMIC DNA]</scope>
</reference>
<dbReference type="InterPro" id="IPR013611">
    <property type="entry name" value="Transp-assoc_OB_typ2"/>
</dbReference>
<dbReference type="PANTHER" id="PTHR42781:SF4">
    <property type="entry name" value="SPERMIDINE_PUTRESCINE IMPORT ATP-BINDING PROTEIN POTA"/>
    <property type="match status" value="1"/>
</dbReference>
<name>A0A0S6VY64_9BACT</name>
<dbReference type="FunFam" id="3.40.50.300:FF:000042">
    <property type="entry name" value="Maltose/maltodextrin ABC transporter, ATP-binding protein"/>
    <property type="match status" value="1"/>
</dbReference>
<dbReference type="InterPro" id="IPR008995">
    <property type="entry name" value="Mo/tungstate-bd_C_term_dom"/>
</dbReference>
<dbReference type="Gene3D" id="2.40.50.100">
    <property type="match status" value="1"/>
</dbReference>
<dbReference type="SUPFAM" id="SSF52540">
    <property type="entry name" value="P-loop containing nucleoside triphosphate hydrolases"/>
    <property type="match status" value="1"/>
</dbReference>
<dbReference type="GO" id="GO:0016887">
    <property type="term" value="F:ATP hydrolysis activity"/>
    <property type="evidence" value="ECO:0007669"/>
    <property type="project" value="InterPro"/>
</dbReference>
<protein>
    <submittedName>
        <fullName evidence="5">ABC transporter related protein</fullName>
    </submittedName>
</protein>
<proteinExistence type="predicted"/>
<evidence type="ECO:0000313" key="6">
    <source>
        <dbReference type="Proteomes" id="UP000030700"/>
    </source>
</evidence>
<dbReference type="PROSITE" id="PS50893">
    <property type="entry name" value="ABC_TRANSPORTER_2"/>
    <property type="match status" value="1"/>
</dbReference>
<dbReference type="HOGENOM" id="CLU_000604_1_1_0"/>
<dbReference type="Gene3D" id="3.40.50.300">
    <property type="entry name" value="P-loop containing nucleotide triphosphate hydrolases"/>
    <property type="match status" value="1"/>
</dbReference>
<dbReference type="InterPro" id="IPR003593">
    <property type="entry name" value="AAA+_ATPase"/>
</dbReference>
<evidence type="ECO:0000256" key="3">
    <source>
        <dbReference type="ARBA" id="ARBA00022840"/>
    </source>
</evidence>
<feature type="domain" description="ABC transporter" evidence="4">
    <location>
        <begin position="19"/>
        <end position="254"/>
    </location>
</feature>
<evidence type="ECO:0000313" key="5">
    <source>
        <dbReference type="EMBL" id="GAK50355.1"/>
    </source>
</evidence>
<dbReference type="EMBL" id="DF820456">
    <property type="protein sequence ID" value="GAK50355.1"/>
    <property type="molecule type" value="Genomic_DNA"/>
</dbReference>
<evidence type="ECO:0000259" key="4">
    <source>
        <dbReference type="PROSITE" id="PS50893"/>
    </source>
</evidence>